<reference evidence="1" key="1">
    <citation type="submission" date="2020-10" db="EMBL/GenBank/DDBJ databases">
        <authorList>
            <person name="Gilroy R."/>
        </authorList>
    </citation>
    <scope>NUCLEOTIDE SEQUENCE</scope>
    <source>
        <strain evidence="1">6276</strain>
    </source>
</reference>
<dbReference type="Proteomes" id="UP000823928">
    <property type="component" value="Unassembled WGS sequence"/>
</dbReference>
<dbReference type="AlphaFoldDB" id="A0A9D1JMM4"/>
<comment type="caution">
    <text evidence="1">The sequence shown here is derived from an EMBL/GenBank/DDBJ whole genome shotgun (WGS) entry which is preliminary data.</text>
</comment>
<proteinExistence type="predicted"/>
<evidence type="ECO:0000313" key="2">
    <source>
        <dbReference type="Proteomes" id="UP000823928"/>
    </source>
</evidence>
<reference evidence="1" key="2">
    <citation type="journal article" date="2021" name="PeerJ">
        <title>Extensive microbial diversity within the chicken gut microbiome revealed by metagenomics and culture.</title>
        <authorList>
            <person name="Gilroy R."/>
            <person name="Ravi A."/>
            <person name="Getino M."/>
            <person name="Pursley I."/>
            <person name="Horton D.L."/>
            <person name="Alikhan N.F."/>
            <person name="Baker D."/>
            <person name="Gharbi K."/>
            <person name="Hall N."/>
            <person name="Watson M."/>
            <person name="Adriaenssens E.M."/>
            <person name="Foster-Nyarko E."/>
            <person name="Jarju S."/>
            <person name="Secka A."/>
            <person name="Antonio M."/>
            <person name="Oren A."/>
            <person name="Chaudhuri R.R."/>
            <person name="La Ragione R."/>
            <person name="Hildebrand F."/>
            <person name="Pallen M.J."/>
        </authorList>
    </citation>
    <scope>NUCLEOTIDE SEQUENCE</scope>
    <source>
        <strain evidence="1">6276</strain>
    </source>
</reference>
<gene>
    <name evidence="1" type="ORF">IAC10_05465</name>
</gene>
<sequence length="245" mass="27935">MKILPVSFGSYSNTSTSQSCVRGENKEFLCYPQKKDEGKIKNIIFKTLGSLAAVAVGVTLYNLRRNRVPLSIVDIPDNSRGLNQINYKRTALELKKKILYPIKTNLTHRKKNFNSGLILSDTKDKPLREVLSAFCEHASALDIRTKEIPENLNKAARRRWVYNAIEEAEAHYKTTKQYTIINIGNLDNLIDLKIVKSKNSAIEDKLIEINKNVYSGIVWTSWTNNTKSIPMYYNNLPVLVTKLID</sequence>
<accession>A0A9D1JMM4</accession>
<protein>
    <submittedName>
        <fullName evidence="1">Uncharacterized protein</fullName>
    </submittedName>
</protein>
<evidence type="ECO:0000313" key="1">
    <source>
        <dbReference type="EMBL" id="HIS36063.1"/>
    </source>
</evidence>
<dbReference type="PROSITE" id="PS51257">
    <property type="entry name" value="PROKAR_LIPOPROTEIN"/>
    <property type="match status" value="1"/>
</dbReference>
<organism evidence="1 2">
    <name type="scientific">Candidatus Scatousia excrementigallinarum</name>
    <dbReference type="NCBI Taxonomy" id="2840935"/>
    <lineage>
        <taxon>Bacteria</taxon>
        <taxon>Candidatus Scatousia</taxon>
    </lineage>
</organism>
<name>A0A9D1JMM4_9BACT</name>
<dbReference type="EMBL" id="DVIU01000114">
    <property type="protein sequence ID" value="HIS36063.1"/>
    <property type="molecule type" value="Genomic_DNA"/>
</dbReference>